<proteinExistence type="predicted"/>
<evidence type="ECO:0000313" key="1">
    <source>
        <dbReference type="EMBL" id="EGK09327.1"/>
    </source>
</evidence>
<gene>
    <name evidence="1" type="primary">tolB</name>
    <name evidence="1" type="ORF">HMPREF0476_0991</name>
</gene>
<dbReference type="Proteomes" id="UP000004207">
    <property type="component" value="Unassembled WGS sequence"/>
</dbReference>
<protein>
    <submittedName>
        <fullName evidence="1">TolB protein</fullName>
    </submittedName>
</protein>
<keyword evidence="2" id="KW-1185">Reference proteome</keyword>
<dbReference type="EMBL" id="AFHS01000036">
    <property type="protein sequence ID" value="EGK09327.1"/>
    <property type="molecule type" value="Genomic_DNA"/>
</dbReference>
<name>F5S708_KINKI</name>
<organism evidence="1 2">
    <name type="scientific">Kingella kingae ATCC 23330</name>
    <dbReference type="NCBI Taxonomy" id="887327"/>
    <lineage>
        <taxon>Bacteria</taxon>
        <taxon>Pseudomonadati</taxon>
        <taxon>Pseudomonadota</taxon>
        <taxon>Betaproteobacteria</taxon>
        <taxon>Neisseriales</taxon>
        <taxon>Neisseriaceae</taxon>
        <taxon>Kingella</taxon>
    </lineage>
</organism>
<reference evidence="1 2" key="1">
    <citation type="submission" date="2011-04" db="EMBL/GenBank/DDBJ databases">
        <authorList>
            <person name="Muzny D."/>
            <person name="Qin X."/>
            <person name="Deng J."/>
            <person name="Jiang H."/>
            <person name="Liu Y."/>
            <person name="Qu J."/>
            <person name="Song X.-Z."/>
            <person name="Zhang L."/>
            <person name="Thornton R."/>
            <person name="Coyle M."/>
            <person name="Francisco L."/>
            <person name="Jackson L."/>
            <person name="Javaid M."/>
            <person name="Korchina V."/>
            <person name="Kovar C."/>
            <person name="Mata R."/>
            <person name="Mathew T."/>
            <person name="Ngo R."/>
            <person name="Nguyen L."/>
            <person name="Nguyen N."/>
            <person name="Okwuonu G."/>
            <person name="Ongeri F."/>
            <person name="Pham C."/>
            <person name="Simmons D."/>
            <person name="Wilczek-Boney K."/>
            <person name="Hale W."/>
            <person name="Jakkamsetti A."/>
            <person name="Pham P."/>
            <person name="Ruth R."/>
            <person name="San Lucas F."/>
            <person name="Warren J."/>
            <person name="Zhang J."/>
            <person name="Zhao Z."/>
            <person name="Zhou C."/>
            <person name="Zhu D."/>
            <person name="Lee S."/>
            <person name="Bess C."/>
            <person name="Blankenburg K."/>
            <person name="Forbes L."/>
            <person name="Fu Q."/>
            <person name="Gubbala S."/>
            <person name="Hirani K."/>
            <person name="Jayaseelan J.C."/>
            <person name="Lara F."/>
            <person name="Munidasa M."/>
            <person name="Palculict T."/>
            <person name="Patil S."/>
            <person name="Pu L.-L."/>
            <person name="Saada N."/>
            <person name="Tang L."/>
            <person name="Weissenberger G."/>
            <person name="Zhu Y."/>
            <person name="Hemphill L."/>
            <person name="Shang Y."/>
            <person name="Youmans B."/>
            <person name="Ayvaz T."/>
            <person name="Ross M."/>
            <person name="Santibanez J."/>
            <person name="Aqrawi P."/>
            <person name="Gross S."/>
            <person name="Joshi V."/>
            <person name="Fowler G."/>
            <person name="Nazareth L."/>
            <person name="Reid J."/>
            <person name="Worley K."/>
            <person name="Petrosino J."/>
            <person name="Highlander S."/>
            <person name="Gibbs R."/>
        </authorList>
    </citation>
    <scope>NUCLEOTIDE SEQUENCE [LARGE SCALE GENOMIC DNA]</scope>
    <source>
        <strain evidence="1 2">ATCC 23330</strain>
    </source>
</reference>
<dbReference type="HOGENOM" id="CLU_3200894_0_0_4"/>
<comment type="caution">
    <text evidence="1">The sequence shown here is derived from an EMBL/GenBank/DDBJ whole genome shotgun (WGS) entry which is preliminary data.</text>
</comment>
<evidence type="ECO:0000313" key="2">
    <source>
        <dbReference type="Proteomes" id="UP000004207"/>
    </source>
</evidence>
<sequence length="45" mass="5505">MENEIFDFYHFEYSFFGKWVYFNKKNSGSLKMRVAGCLNLIYGYF</sequence>
<dbReference type="AlphaFoldDB" id="F5S708"/>
<accession>F5S708</accession>